<proteinExistence type="predicted"/>
<dbReference type="Proteomes" id="UP000092504">
    <property type="component" value="Unassembled WGS sequence"/>
</dbReference>
<dbReference type="SUPFAM" id="SSF48403">
    <property type="entry name" value="Ankyrin repeat"/>
    <property type="match status" value="1"/>
</dbReference>
<accession>A0A1B8NZE1</accession>
<comment type="caution">
    <text evidence="3">The sequence shown here is derived from an EMBL/GenBank/DDBJ whole genome shotgun (WGS) entry which is preliminary data.</text>
</comment>
<keyword evidence="1" id="KW-0040">ANK repeat</keyword>
<dbReference type="PROSITE" id="PS50088">
    <property type="entry name" value="ANK_REPEAT"/>
    <property type="match status" value="2"/>
</dbReference>
<feature type="chain" id="PRO_5008611261" evidence="2">
    <location>
        <begin position="29"/>
        <end position="234"/>
    </location>
</feature>
<dbReference type="EMBL" id="MAJD01000002">
    <property type="protein sequence ID" value="OBX35348.1"/>
    <property type="molecule type" value="Genomic_DNA"/>
</dbReference>
<feature type="repeat" description="ANK" evidence="1">
    <location>
        <begin position="73"/>
        <end position="105"/>
    </location>
</feature>
<sequence>MNSSFSLRKVIGCVVLVLSALFLVDVMAAEPSGGDQQASSEWEKAMQALREENDVALRNVVMSNPKIVNEIVGKNSLLEMASYKGDMDAVRLLLINGVDANVGDGLPLLGVLNGMTPLFGGISRGELVKYMEVMRLLLEEGANFNQRPYAGSNASLSEVYVVSLCEQGGQSDLYVEVLKDYGFEVDVEPAYRANYSKIAERAKDKYVSMGVGFDPGCVDYVFGKTGRHELEYYW</sequence>
<feature type="repeat" description="ANK" evidence="1">
    <location>
        <begin position="113"/>
        <end position="149"/>
    </location>
</feature>
<dbReference type="InterPro" id="IPR036770">
    <property type="entry name" value="Ankyrin_rpt-contain_sf"/>
</dbReference>
<dbReference type="InterPro" id="IPR002110">
    <property type="entry name" value="Ankyrin_rpt"/>
</dbReference>
<protein>
    <submittedName>
        <fullName evidence="3">Ankyrin repeats (3 copies)</fullName>
    </submittedName>
</protein>
<dbReference type="SMART" id="SM00248">
    <property type="entry name" value="ANK"/>
    <property type="match status" value="2"/>
</dbReference>
<organism evidence="3 4">
    <name type="scientific">Halomonas elongata</name>
    <dbReference type="NCBI Taxonomy" id="2746"/>
    <lineage>
        <taxon>Bacteria</taxon>
        <taxon>Pseudomonadati</taxon>
        <taxon>Pseudomonadota</taxon>
        <taxon>Gammaproteobacteria</taxon>
        <taxon>Oceanospirillales</taxon>
        <taxon>Halomonadaceae</taxon>
        <taxon>Halomonas</taxon>
    </lineage>
</organism>
<keyword evidence="2" id="KW-0732">Signal</keyword>
<reference evidence="3 4" key="1">
    <citation type="submission" date="2016-06" db="EMBL/GenBank/DDBJ databases">
        <title>Genome sequence of halotolerant plant growth promoting strain of Halomonas elongata HEK1 isolated from salterns of Rann of Kutch, Gujarat, India.</title>
        <authorList>
            <person name="Gaba S."/>
            <person name="Singh R.N."/>
            <person name="Abrol S."/>
            <person name="Kaushik R."/>
            <person name="Saxena A.K."/>
        </authorList>
    </citation>
    <scope>NUCLEOTIDE SEQUENCE [LARGE SCALE GENOMIC DNA]</scope>
    <source>
        <strain evidence="3 4">HEK1</strain>
    </source>
</reference>
<evidence type="ECO:0000313" key="4">
    <source>
        <dbReference type="Proteomes" id="UP000092504"/>
    </source>
</evidence>
<feature type="signal peptide" evidence="2">
    <location>
        <begin position="1"/>
        <end position="28"/>
    </location>
</feature>
<name>A0A1B8NZE1_HALEL</name>
<evidence type="ECO:0000256" key="2">
    <source>
        <dbReference type="SAM" id="SignalP"/>
    </source>
</evidence>
<dbReference type="AlphaFoldDB" id="A0A1B8NZE1"/>
<dbReference type="Gene3D" id="1.25.40.20">
    <property type="entry name" value="Ankyrin repeat-containing domain"/>
    <property type="match status" value="1"/>
</dbReference>
<gene>
    <name evidence="3" type="ORF">A8U91_04420</name>
</gene>
<evidence type="ECO:0000313" key="3">
    <source>
        <dbReference type="EMBL" id="OBX35348.1"/>
    </source>
</evidence>
<evidence type="ECO:0000256" key="1">
    <source>
        <dbReference type="PROSITE-ProRule" id="PRU00023"/>
    </source>
</evidence>